<dbReference type="PANTHER" id="PTHR43041">
    <property type="entry name" value="HYDROLASE, METALLO-BETA-LACTAMASE SUPERFAMILY"/>
    <property type="match status" value="1"/>
</dbReference>
<evidence type="ECO:0000259" key="1">
    <source>
        <dbReference type="SMART" id="SM00849"/>
    </source>
</evidence>
<evidence type="ECO:0000313" key="2">
    <source>
        <dbReference type="EMBL" id="OAN45509.1"/>
    </source>
</evidence>
<accession>A0A178M9T0</accession>
<protein>
    <recommendedName>
        <fullName evidence="1">Metallo-beta-lactamase domain-containing protein</fullName>
    </recommendedName>
</protein>
<dbReference type="SUPFAM" id="SSF56281">
    <property type="entry name" value="Metallo-hydrolase/oxidoreductase"/>
    <property type="match status" value="1"/>
</dbReference>
<gene>
    <name evidence="2" type="ORF">A6A05_16830</name>
</gene>
<dbReference type="Gene3D" id="3.60.15.10">
    <property type="entry name" value="Ribonuclease Z/Hydroxyacylglutathione hydrolase-like"/>
    <property type="match status" value="1"/>
</dbReference>
<keyword evidence="3" id="KW-1185">Reference proteome</keyword>
<dbReference type="OrthoDB" id="9800607at2"/>
<dbReference type="Pfam" id="PF19583">
    <property type="entry name" value="ODP"/>
    <property type="match status" value="1"/>
</dbReference>
<sequence length="285" mass="31764">MGILDQNIDYDRPVKLADGIFWVGFADLEGRLQCNPYLIVDGDEAILIDGGSRPDFSTVMRKVLQTGVSPKQISHLIYQHYDPDLCGSIPNLESLIDSADLRIISHAENNPFIRHYSVRSELMCIDGLERKLTLRSGRTLRFFRTPYAHSAGSFITYDETSGILFTSDLFGSSGAFSDWRLFADFDHKCLACEAAWPERPDEPCEDIGTPCPWSGMHYFHRKVMPGNRHLRHAMAVIKSIGATMVAPQHGSILYRVEDIDAAIERLQGMEDIGIDGIADAALVSG</sequence>
<dbReference type="InterPro" id="IPR045761">
    <property type="entry name" value="ODP_dom"/>
</dbReference>
<feature type="domain" description="Metallo-beta-lactamase" evidence="1">
    <location>
        <begin position="33"/>
        <end position="207"/>
    </location>
</feature>
<dbReference type="InterPro" id="IPR001279">
    <property type="entry name" value="Metallo-B-lactamas"/>
</dbReference>
<evidence type="ECO:0000313" key="3">
    <source>
        <dbReference type="Proteomes" id="UP000078543"/>
    </source>
</evidence>
<comment type="caution">
    <text evidence="2">The sequence shown here is derived from an EMBL/GenBank/DDBJ whole genome shotgun (WGS) entry which is preliminary data.</text>
</comment>
<reference evidence="2 3" key="1">
    <citation type="submission" date="2016-04" db="EMBL/GenBank/DDBJ databases">
        <title>Draft genome sequence of freshwater magnetotactic bacteria Magnetospirillum marisnigri SP-1 and Magnetospirillum moscoviense BB-1.</title>
        <authorList>
            <person name="Koziaeva V."/>
            <person name="Dziuba M.V."/>
            <person name="Ivanov T.M."/>
            <person name="Kuznetsov B."/>
            <person name="Grouzdev D.S."/>
        </authorList>
    </citation>
    <scope>NUCLEOTIDE SEQUENCE [LARGE SCALE GENOMIC DNA]</scope>
    <source>
        <strain evidence="2 3">BB-1</strain>
    </source>
</reference>
<dbReference type="InterPro" id="IPR036866">
    <property type="entry name" value="RibonucZ/Hydroxyglut_hydro"/>
</dbReference>
<proteinExistence type="predicted"/>
<dbReference type="EMBL" id="LWQU01000183">
    <property type="protein sequence ID" value="OAN45509.1"/>
    <property type="molecule type" value="Genomic_DNA"/>
</dbReference>
<dbReference type="PANTHER" id="PTHR43041:SF1">
    <property type="entry name" value="METALLO-BETA-LACTAMASE DOMAIN-CONTAINING PROTEIN"/>
    <property type="match status" value="1"/>
</dbReference>
<name>A0A178M9T0_9PROT</name>
<dbReference type="AlphaFoldDB" id="A0A178M9T0"/>
<dbReference type="RefSeq" id="WP_068504061.1">
    <property type="nucleotide sequence ID" value="NZ_LWQU01000183.1"/>
</dbReference>
<organism evidence="2 3">
    <name type="scientific">Magnetospirillum moscoviense</name>
    <dbReference type="NCBI Taxonomy" id="1437059"/>
    <lineage>
        <taxon>Bacteria</taxon>
        <taxon>Pseudomonadati</taxon>
        <taxon>Pseudomonadota</taxon>
        <taxon>Alphaproteobacteria</taxon>
        <taxon>Rhodospirillales</taxon>
        <taxon>Rhodospirillaceae</taxon>
        <taxon>Magnetospirillum</taxon>
    </lineage>
</organism>
<dbReference type="STRING" id="1437059.A6A05_16830"/>
<dbReference type="Proteomes" id="UP000078543">
    <property type="component" value="Unassembled WGS sequence"/>
</dbReference>
<dbReference type="SMART" id="SM00849">
    <property type="entry name" value="Lactamase_B"/>
    <property type="match status" value="1"/>
</dbReference>